<dbReference type="Proteomes" id="UP000799777">
    <property type="component" value="Unassembled WGS sequence"/>
</dbReference>
<proteinExistence type="predicted"/>
<evidence type="ECO:0000313" key="2">
    <source>
        <dbReference type="EMBL" id="KAF2023517.1"/>
    </source>
</evidence>
<accession>A0A9P4GWZ4</accession>
<evidence type="ECO:0000256" key="1">
    <source>
        <dbReference type="SAM" id="MobiDB-lite"/>
    </source>
</evidence>
<dbReference type="OrthoDB" id="4364842at2759"/>
<gene>
    <name evidence="2" type="ORF">EK21DRAFT_94851</name>
</gene>
<name>A0A9P4GWZ4_9PLEO</name>
<dbReference type="AlphaFoldDB" id="A0A9P4GWZ4"/>
<protein>
    <submittedName>
        <fullName evidence="2">Uncharacterized protein</fullName>
    </submittedName>
</protein>
<reference evidence="2" key="1">
    <citation type="journal article" date="2020" name="Stud. Mycol.">
        <title>101 Dothideomycetes genomes: a test case for predicting lifestyles and emergence of pathogens.</title>
        <authorList>
            <person name="Haridas S."/>
            <person name="Albert R."/>
            <person name="Binder M."/>
            <person name="Bloem J."/>
            <person name="Labutti K."/>
            <person name="Salamov A."/>
            <person name="Andreopoulos B."/>
            <person name="Baker S."/>
            <person name="Barry K."/>
            <person name="Bills G."/>
            <person name="Bluhm B."/>
            <person name="Cannon C."/>
            <person name="Castanera R."/>
            <person name="Culley D."/>
            <person name="Daum C."/>
            <person name="Ezra D."/>
            <person name="Gonzalez J."/>
            <person name="Henrissat B."/>
            <person name="Kuo A."/>
            <person name="Liang C."/>
            <person name="Lipzen A."/>
            <person name="Lutzoni F."/>
            <person name="Magnuson J."/>
            <person name="Mondo S."/>
            <person name="Nolan M."/>
            <person name="Ohm R."/>
            <person name="Pangilinan J."/>
            <person name="Park H.-J."/>
            <person name="Ramirez L."/>
            <person name="Alfaro M."/>
            <person name="Sun H."/>
            <person name="Tritt A."/>
            <person name="Yoshinaga Y."/>
            <person name="Zwiers L.-H."/>
            <person name="Turgeon B."/>
            <person name="Goodwin S."/>
            <person name="Spatafora J."/>
            <person name="Crous P."/>
            <person name="Grigoriev I."/>
        </authorList>
    </citation>
    <scope>NUCLEOTIDE SEQUENCE</scope>
    <source>
        <strain evidence="2">CBS 110217</strain>
    </source>
</reference>
<evidence type="ECO:0000313" key="3">
    <source>
        <dbReference type="Proteomes" id="UP000799777"/>
    </source>
</evidence>
<dbReference type="EMBL" id="ML978343">
    <property type="protein sequence ID" value="KAF2023517.1"/>
    <property type="molecule type" value="Genomic_DNA"/>
</dbReference>
<organism evidence="2 3">
    <name type="scientific">Setomelanomma holmii</name>
    <dbReference type="NCBI Taxonomy" id="210430"/>
    <lineage>
        <taxon>Eukaryota</taxon>
        <taxon>Fungi</taxon>
        <taxon>Dikarya</taxon>
        <taxon>Ascomycota</taxon>
        <taxon>Pezizomycotina</taxon>
        <taxon>Dothideomycetes</taxon>
        <taxon>Pleosporomycetidae</taxon>
        <taxon>Pleosporales</taxon>
        <taxon>Pleosporineae</taxon>
        <taxon>Phaeosphaeriaceae</taxon>
        <taxon>Setomelanomma</taxon>
    </lineage>
</organism>
<sequence>MSKNTVTSDIILQGQINWEFWIFVVKRIAEAGDVWEYIDPNQIHYPLQKHEKPVRPAPTVNADGTTPTQPTQQALTQYNQDLSNYYKDIKEYRRLKDKLGQVEAHITKTIQQDLLYHIKDKQSVHDQIKTLQDLYSLTTADQEYRVQKAYEAAKSYMLDNQTSKTGAVGFS</sequence>
<comment type="caution">
    <text evidence="2">The sequence shown here is derived from an EMBL/GenBank/DDBJ whole genome shotgun (WGS) entry which is preliminary data.</text>
</comment>
<feature type="region of interest" description="Disordered" evidence="1">
    <location>
        <begin position="52"/>
        <end position="71"/>
    </location>
</feature>
<keyword evidence="3" id="KW-1185">Reference proteome</keyword>